<evidence type="ECO:0000313" key="4">
    <source>
        <dbReference type="Proteomes" id="UP000198893"/>
    </source>
</evidence>
<keyword evidence="4" id="KW-1185">Reference proteome</keyword>
<feature type="transmembrane region" description="Helical" evidence="1">
    <location>
        <begin position="98"/>
        <end position="118"/>
    </location>
</feature>
<accession>A0A1H8PHX1</accession>
<dbReference type="InterPro" id="IPR052613">
    <property type="entry name" value="LicD_transferase"/>
</dbReference>
<protein>
    <submittedName>
        <fullName evidence="3">LicD family protein</fullName>
    </submittedName>
</protein>
<dbReference type="Proteomes" id="UP000198893">
    <property type="component" value="Unassembled WGS sequence"/>
</dbReference>
<dbReference type="PANTHER" id="PTHR13627">
    <property type="entry name" value="FUKUTIN RELATED PROTEIN"/>
    <property type="match status" value="1"/>
</dbReference>
<evidence type="ECO:0000259" key="2">
    <source>
        <dbReference type="Pfam" id="PF04991"/>
    </source>
</evidence>
<feature type="transmembrane region" description="Helical" evidence="1">
    <location>
        <begin position="29"/>
        <end position="47"/>
    </location>
</feature>
<evidence type="ECO:0000256" key="1">
    <source>
        <dbReference type="SAM" id="Phobius"/>
    </source>
</evidence>
<dbReference type="AlphaFoldDB" id="A0A1H8PHX1"/>
<proteinExistence type="predicted"/>
<dbReference type="InterPro" id="IPR007074">
    <property type="entry name" value="LicD/FKTN/FKRP_NTP_transf"/>
</dbReference>
<feature type="transmembrane region" description="Helical" evidence="1">
    <location>
        <begin position="74"/>
        <end position="92"/>
    </location>
</feature>
<reference evidence="3 4" key="1">
    <citation type="submission" date="2016-10" db="EMBL/GenBank/DDBJ databases">
        <authorList>
            <person name="de Groot N.N."/>
        </authorList>
    </citation>
    <scope>NUCLEOTIDE SEQUENCE [LARGE SCALE GENOMIC DNA]</scope>
    <source>
        <strain evidence="3 4">DSM 27842</strain>
    </source>
</reference>
<feature type="domain" description="LicD/FKTN/FKRP nucleotidyltransferase" evidence="2">
    <location>
        <begin position="178"/>
        <end position="213"/>
    </location>
</feature>
<dbReference type="PANTHER" id="PTHR13627:SF32">
    <property type="entry name" value="AGAP006029-PA"/>
    <property type="match status" value="1"/>
</dbReference>
<keyword evidence="1" id="KW-0812">Transmembrane</keyword>
<name>A0A1H8PHX1_9RHOB</name>
<gene>
    <name evidence="3" type="ORF">SAMN04490248_10511</name>
</gene>
<evidence type="ECO:0000313" key="3">
    <source>
        <dbReference type="EMBL" id="SEO41505.1"/>
    </source>
</evidence>
<organism evidence="3 4">
    <name type="scientific">Salinihabitans flavidus</name>
    <dbReference type="NCBI Taxonomy" id="569882"/>
    <lineage>
        <taxon>Bacteria</taxon>
        <taxon>Pseudomonadati</taxon>
        <taxon>Pseudomonadota</taxon>
        <taxon>Alphaproteobacteria</taxon>
        <taxon>Rhodobacterales</taxon>
        <taxon>Roseobacteraceae</taxon>
        <taxon>Salinihabitans</taxon>
    </lineage>
</organism>
<dbReference type="Pfam" id="PF04991">
    <property type="entry name" value="LicD"/>
    <property type="match status" value="1"/>
</dbReference>
<keyword evidence="1" id="KW-1133">Transmembrane helix</keyword>
<dbReference type="GO" id="GO:0009100">
    <property type="term" value="P:glycoprotein metabolic process"/>
    <property type="evidence" value="ECO:0007669"/>
    <property type="project" value="UniProtKB-ARBA"/>
</dbReference>
<keyword evidence="1" id="KW-0472">Membrane</keyword>
<sequence>MRSLSAGDTAGRVAPSTLVVTRLQFERPWLASALMLLVAFAVLELALTRPLHAALSLPLATVLMAAAIRVRARLFYVTAIQLMAALGLGLPWLGAPIWLVVAPLAAIWLSLAIGLALIRCNLPFQPVPVRPGRAYRFGGTDHRVPDMLIGGPPPWLLRGEVARDLIELAAFAHDFLDRNGIRHVLARGSLLGALRHGGLIPWDADVDFALYRKGDVARLDAAFEIFRDEAAQAGFVLYRHSGHWRIARPGLWRFPALDLHVDQTLDEGLSPLWVDWEGLRLPAPPAPKAALRARYGNDCLDRAVNGRTFWQTGFVPTALSRLLGQRACAAMQGLWSRLYSASGK</sequence>
<dbReference type="RefSeq" id="WP_217639290.1">
    <property type="nucleotide sequence ID" value="NZ_FODS01000005.1"/>
</dbReference>
<dbReference type="STRING" id="569882.SAMN04490248_10511"/>
<dbReference type="EMBL" id="FODS01000005">
    <property type="protein sequence ID" value="SEO41505.1"/>
    <property type="molecule type" value="Genomic_DNA"/>
</dbReference>